<gene>
    <name evidence="1" type="ORF">SRIM_000675</name>
</gene>
<name>A0A8A1UE37_STRR1</name>
<sequence>MNEQEAPRHLLVWARGDDFPLYTSTAGFHASAPDDFTVGLLAGDPDLDLPQSLVNGLLSWNAALPPEGPAAKARIRKHVGTGRELAQSVAQHLGPTWVVRYWDARHGTAKFVCWGCARLRWTVDSHGNPPHPLHVTMMAEYHWGPFRADGFGDFMPDDPAASLNLPDDLVDDLYPWAGDFDAAMNRYVADRDEEKHGAERVELERRGEELAHRVAGALGPGRTVTYAGLA</sequence>
<organism evidence="1 2">
    <name type="scientific">Streptomyces rimosus subsp. rimosus (strain ATCC 10970 / DSM 40260 / JCM 4667 / NRRL 2234)</name>
    <dbReference type="NCBI Taxonomy" id="1265868"/>
    <lineage>
        <taxon>Bacteria</taxon>
        <taxon>Bacillati</taxon>
        <taxon>Actinomycetota</taxon>
        <taxon>Actinomycetes</taxon>
        <taxon>Kitasatosporales</taxon>
        <taxon>Streptomycetaceae</taxon>
        <taxon>Streptomyces</taxon>
    </lineage>
</organism>
<reference evidence="1" key="2">
    <citation type="submission" date="2020-01" db="EMBL/GenBank/DDBJ databases">
        <authorList>
            <person name="Algora L."/>
            <person name="Schniete J.K."/>
            <person name="MacFadyen A."/>
            <person name="Hoskisson P.A."/>
            <person name="Hunter I.S."/>
            <person name="Herron P.R."/>
        </authorList>
    </citation>
    <scope>NUCLEOTIDE SEQUENCE</scope>
    <source>
        <strain evidence="1">ATCC 10970</strain>
    </source>
</reference>
<dbReference type="Proteomes" id="UP000011074">
    <property type="component" value="Chromosome"/>
</dbReference>
<accession>A0A8A1UE37</accession>
<dbReference type="AlphaFoldDB" id="A0A8A1UE37"/>
<protein>
    <submittedName>
        <fullName evidence="1">Uncharacterized protein</fullName>
    </submittedName>
</protein>
<reference evidence="1" key="3">
    <citation type="journal article" date="2021" name="bioRxiv">
        <title>Bilateral symmetry of linear streptomycete chromosomes.</title>
        <authorList>
            <person name="Algora-Gallardo L."/>
            <person name="Schniete J.K."/>
            <person name="Mark D.R."/>
            <person name="Hunter I.S."/>
            <person name="Herron P.R."/>
        </authorList>
    </citation>
    <scope>NUCLEOTIDE SEQUENCE</scope>
    <source>
        <strain evidence="1">ATCC 10970</strain>
    </source>
</reference>
<dbReference type="EMBL" id="CP048261">
    <property type="protein sequence ID" value="QST78890.1"/>
    <property type="molecule type" value="Genomic_DNA"/>
</dbReference>
<proteinExistence type="predicted"/>
<reference evidence="1" key="1">
    <citation type="submission" date="2012-12" db="EMBL/GenBank/DDBJ databases">
        <authorList>
            <person name="Pethick F.E."/>
            <person name="MacFadyen A.C."/>
            <person name="Tang Z."/>
            <person name="Sangal V."/>
            <person name="Tze-Tze L."/>
            <person name="Chu J."/>
            <person name="Guo M."/>
            <person name="Kirby R."/>
            <person name="Hoskisson P.A."/>
            <person name="Herron P.R."/>
            <person name="Hunter I.S."/>
        </authorList>
    </citation>
    <scope>NUCLEOTIDE SEQUENCE</scope>
    <source>
        <strain evidence="1">ATCC 10970</strain>
    </source>
</reference>
<evidence type="ECO:0000313" key="2">
    <source>
        <dbReference type="Proteomes" id="UP000011074"/>
    </source>
</evidence>
<dbReference type="RefSeq" id="WP_030182174.1">
    <property type="nucleotide sequence ID" value="NZ_CP048261.1"/>
</dbReference>
<evidence type="ECO:0000313" key="1">
    <source>
        <dbReference type="EMBL" id="QST78890.1"/>
    </source>
</evidence>
<dbReference type="GeneID" id="66852392"/>